<organism evidence="7 8">
    <name type="scientific">Candidatus Chisholmbacteria bacterium RIFCSPHIGHO2_01_FULL_52_32</name>
    <dbReference type="NCBI Taxonomy" id="1797591"/>
    <lineage>
        <taxon>Bacteria</taxon>
        <taxon>Candidatus Chisholmiibacteriota</taxon>
    </lineage>
</organism>
<reference evidence="7 8" key="1">
    <citation type="journal article" date="2016" name="Nat. Commun.">
        <title>Thousands of microbial genomes shed light on interconnected biogeochemical processes in an aquifer system.</title>
        <authorList>
            <person name="Anantharaman K."/>
            <person name="Brown C.T."/>
            <person name="Hug L.A."/>
            <person name="Sharon I."/>
            <person name="Castelle C.J."/>
            <person name="Probst A.J."/>
            <person name="Thomas B.C."/>
            <person name="Singh A."/>
            <person name="Wilkins M.J."/>
            <person name="Karaoz U."/>
            <person name="Brodie E.L."/>
            <person name="Williams K.H."/>
            <person name="Hubbard S.S."/>
            <person name="Banfield J.F."/>
        </authorList>
    </citation>
    <scope>NUCLEOTIDE SEQUENCE [LARGE SCALE GENOMIC DNA]</scope>
</reference>
<dbReference type="GO" id="GO:0003735">
    <property type="term" value="F:structural constituent of ribosome"/>
    <property type="evidence" value="ECO:0007669"/>
    <property type="project" value="InterPro"/>
</dbReference>
<keyword evidence="1 6" id="KW-0699">rRNA-binding</keyword>
<evidence type="ECO:0000313" key="7">
    <source>
        <dbReference type="EMBL" id="OGY18882.1"/>
    </source>
</evidence>
<sequence>MPVLPSAKRALRRDRRRAAVNRPIHSKMKRLRLQAMEDRTPELLAAAFSAIDRAAKKHVIHKHAGARLKSRLSLSLHRKG</sequence>
<evidence type="ECO:0000256" key="6">
    <source>
        <dbReference type="HAMAP-Rule" id="MF_00500"/>
    </source>
</evidence>
<dbReference type="GO" id="GO:0019843">
    <property type="term" value="F:rRNA binding"/>
    <property type="evidence" value="ECO:0007669"/>
    <property type="project" value="UniProtKB-UniRule"/>
</dbReference>
<dbReference type="Gene3D" id="1.20.58.110">
    <property type="entry name" value="Ribosomal protein S20"/>
    <property type="match status" value="1"/>
</dbReference>
<comment type="similarity">
    <text evidence="6">Belongs to the bacterial ribosomal protein bS20 family.</text>
</comment>
<dbReference type="GO" id="GO:0005840">
    <property type="term" value="C:ribosome"/>
    <property type="evidence" value="ECO:0007669"/>
    <property type="project" value="UniProtKB-KW"/>
</dbReference>
<dbReference type="HAMAP" id="MF_00500">
    <property type="entry name" value="Ribosomal_bS20"/>
    <property type="match status" value="1"/>
</dbReference>
<gene>
    <name evidence="6" type="primary">rpsT</name>
    <name evidence="7" type="ORF">A2786_05330</name>
</gene>
<keyword evidence="4 6" id="KW-0687">Ribonucleoprotein</keyword>
<proteinExistence type="inferred from homology"/>
<dbReference type="InterPro" id="IPR002583">
    <property type="entry name" value="Ribosomal_bS20"/>
</dbReference>
<dbReference type="AlphaFoldDB" id="A0A1G1VU29"/>
<keyword evidence="2 6" id="KW-0694">RNA-binding</keyword>
<evidence type="ECO:0000256" key="4">
    <source>
        <dbReference type="ARBA" id="ARBA00023274"/>
    </source>
</evidence>
<evidence type="ECO:0000313" key="8">
    <source>
        <dbReference type="Proteomes" id="UP000179233"/>
    </source>
</evidence>
<evidence type="ECO:0000256" key="1">
    <source>
        <dbReference type="ARBA" id="ARBA00022730"/>
    </source>
</evidence>
<comment type="caution">
    <text evidence="7">The sequence shown here is derived from an EMBL/GenBank/DDBJ whole genome shotgun (WGS) entry which is preliminary data.</text>
</comment>
<accession>A0A1G1VU29</accession>
<dbReference type="Pfam" id="PF01649">
    <property type="entry name" value="Ribosomal_S20p"/>
    <property type="match status" value="1"/>
</dbReference>
<dbReference type="EMBL" id="MHCJ01000003">
    <property type="protein sequence ID" value="OGY18882.1"/>
    <property type="molecule type" value="Genomic_DNA"/>
</dbReference>
<dbReference type="GO" id="GO:0006412">
    <property type="term" value="P:translation"/>
    <property type="evidence" value="ECO:0007669"/>
    <property type="project" value="UniProtKB-UniRule"/>
</dbReference>
<dbReference type="SUPFAM" id="SSF46992">
    <property type="entry name" value="Ribosomal protein S20"/>
    <property type="match status" value="1"/>
</dbReference>
<dbReference type="InterPro" id="IPR036510">
    <property type="entry name" value="Ribosomal_bS20_sf"/>
</dbReference>
<dbReference type="Proteomes" id="UP000179233">
    <property type="component" value="Unassembled WGS sequence"/>
</dbReference>
<dbReference type="GO" id="GO:1990904">
    <property type="term" value="C:ribonucleoprotein complex"/>
    <property type="evidence" value="ECO:0007669"/>
    <property type="project" value="UniProtKB-KW"/>
</dbReference>
<comment type="function">
    <text evidence="6">Binds directly to 16S ribosomal RNA.</text>
</comment>
<evidence type="ECO:0000256" key="2">
    <source>
        <dbReference type="ARBA" id="ARBA00022884"/>
    </source>
</evidence>
<evidence type="ECO:0000256" key="5">
    <source>
        <dbReference type="ARBA" id="ARBA00035136"/>
    </source>
</evidence>
<evidence type="ECO:0000256" key="3">
    <source>
        <dbReference type="ARBA" id="ARBA00022980"/>
    </source>
</evidence>
<dbReference type="NCBIfam" id="TIGR00029">
    <property type="entry name" value="S20"/>
    <property type="match status" value="1"/>
</dbReference>
<name>A0A1G1VU29_9BACT</name>
<keyword evidence="3 6" id="KW-0689">Ribosomal protein</keyword>
<protein>
    <recommendedName>
        <fullName evidence="5 6">Small ribosomal subunit protein bS20</fullName>
    </recommendedName>
</protein>